<dbReference type="PaxDb" id="4565-Traes_4AS_DBA84F2F7.2"/>
<proteinExistence type="inferred from homology"/>
<keyword evidence="5 6" id="KW-0472">Membrane</keyword>
<evidence type="ECO:0000256" key="6">
    <source>
        <dbReference type="SAM" id="Phobius"/>
    </source>
</evidence>
<feature type="transmembrane region" description="Helical" evidence="6">
    <location>
        <begin position="432"/>
        <end position="452"/>
    </location>
</feature>
<reference evidence="7" key="2">
    <citation type="submission" date="2018-10" db="UniProtKB">
        <authorList>
            <consortium name="EnsemblPlants"/>
        </authorList>
    </citation>
    <scope>IDENTIFICATION</scope>
</reference>
<sequence length="581" mass="62966">MLLCTTMASLKENLQLEEPLLEDSAVHRGDRVVDIKGTTTPITKHRTGSWKACKFILVTECFEELAYYGIQFNLVTFLKTILQESNVSAARNYTNWQGTCYIAPLVGAIVADSYLGRYLTTLAFFAVYLIGMAAMSVSASFPAACAGLDCPQDAGSSPSSQSAVFFLGLYMMAIGAGGIKPCVSSFGADQFDDGVPAERLKKNSFFNWFFFSIYIGSFVSGAVVVWVQDHCGWVVGLWIPTLFIALAIASFLLGSGSYRVQKPLGSPLARVSQVVVAAVRKRNVGLPRDASLLHELPEVESMAESDGTKKLQHTPVLSFLDKAAVVSSAEELYSDPWRLCTVTQVEELKIVIGMLPIWATGIVYFSVLAQFSSTFLEQGRMMDTAVGTFSIPPASLASFDAVSVILFVPVYDRVLIPAARRFTGNERGFSELQRFGVGLFLSVLVMAAAAAVEARRLALDRAAAAPMCILWQVPQYLLVGASVVFACVGQSEFFYNEAPESMRSLCSALGLLTVSLGSYLSSLVVTVVSGVTTRGGGPGWIPDDLNEGHLDRFFWLIAALSALNLAAFVWCAKRYKCKNVS</sequence>
<evidence type="ECO:0000313" key="8">
    <source>
        <dbReference type="Proteomes" id="UP000019116"/>
    </source>
</evidence>
<organism evidence="7">
    <name type="scientific">Triticum aestivum</name>
    <name type="common">Wheat</name>
    <dbReference type="NCBI Taxonomy" id="4565"/>
    <lineage>
        <taxon>Eukaryota</taxon>
        <taxon>Viridiplantae</taxon>
        <taxon>Streptophyta</taxon>
        <taxon>Embryophyta</taxon>
        <taxon>Tracheophyta</taxon>
        <taxon>Spermatophyta</taxon>
        <taxon>Magnoliopsida</taxon>
        <taxon>Liliopsida</taxon>
        <taxon>Poales</taxon>
        <taxon>Poaceae</taxon>
        <taxon>BOP clade</taxon>
        <taxon>Pooideae</taxon>
        <taxon>Triticodae</taxon>
        <taxon>Triticeae</taxon>
        <taxon>Triticinae</taxon>
        <taxon>Triticum</taxon>
    </lineage>
</organism>
<dbReference type="GO" id="GO:0022857">
    <property type="term" value="F:transmembrane transporter activity"/>
    <property type="evidence" value="ECO:0000318"/>
    <property type="project" value="GO_Central"/>
</dbReference>
<name>A0A3B6HP76_WHEAT</name>
<evidence type="ECO:0000256" key="4">
    <source>
        <dbReference type="ARBA" id="ARBA00022989"/>
    </source>
</evidence>
<gene>
    <name evidence="7" type="primary">LOC123081781</name>
</gene>
<keyword evidence="3 6" id="KW-0812">Transmembrane</keyword>
<feature type="transmembrane region" description="Helical" evidence="6">
    <location>
        <begin position="391"/>
        <end position="411"/>
    </location>
</feature>
<dbReference type="InterPro" id="IPR036259">
    <property type="entry name" value="MFS_trans_sf"/>
</dbReference>
<evidence type="ECO:0000313" key="7">
    <source>
        <dbReference type="EnsemblPlants" id="TraesCS4A02G076000.1"/>
    </source>
</evidence>
<protein>
    <submittedName>
        <fullName evidence="7">Uncharacterized protein</fullName>
    </submittedName>
</protein>
<dbReference type="Gramene" id="TraesCS4A03G0154300.1">
    <property type="protein sequence ID" value="TraesCS4A03G0154300.1.CDS"/>
    <property type="gene ID" value="TraesCS4A03G0154300"/>
</dbReference>
<feature type="transmembrane region" description="Helical" evidence="6">
    <location>
        <begin position="233"/>
        <end position="253"/>
    </location>
</feature>
<dbReference type="Proteomes" id="UP000019116">
    <property type="component" value="Chromosome 4A"/>
</dbReference>
<evidence type="ECO:0000256" key="3">
    <source>
        <dbReference type="ARBA" id="ARBA00022692"/>
    </source>
</evidence>
<keyword evidence="4 6" id="KW-1133">Transmembrane helix</keyword>
<dbReference type="Pfam" id="PF00854">
    <property type="entry name" value="PTR2"/>
    <property type="match status" value="1"/>
</dbReference>
<feature type="transmembrane region" description="Helical" evidence="6">
    <location>
        <begin position="509"/>
        <end position="533"/>
    </location>
</feature>
<dbReference type="SMR" id="A0A3B6HP76"/>
<dbReference type="InterPro" id="IPR000109">
    <property type="entry name" value="POT_fam"/>
</dbReference>
<accession>A0A3B6HP76</accession>
<dbReference type="Gene3D" id="1.20.1250.20">
    <property type="entry name" value="MFS general substrate transporter like domains"/>
    <property type="match status" value="1"/>
</dbReference>
<feature type="transmembrane region" description="Helical" evidence="6">
    <location>
        <begin position="204"/>
        <end position="227"/>
    </location>
</feature>
<evidence type="ECO:0000256" key="1">
    <source>
        <dbReference type="ARBA" id="ARBA00004141"/>
    </source>
</evidence>
<feature type="transmembrane region" description="Helical" evidence="6">
    <location>
        <begin position="348"/>
        <end position="371"/>
    </location>
</feature>
<dbReference type="AlphaFoldDB" id="A0A3B6HP76"/>
<feature type="transmembrane region" description="Helical" evidence="6">
    <location>
        <begin position="122"/>
        <end position="143"/>
    </location>
</feature>
<dbReference type="Gramene" id="TraesCS4A02G076000.1">
    <property type="protein sequence ID" value="TraesCS4A02G076000.1"/>
    <property type="gene ID" value="TraesCS4A02G076000"/>
</dbReference>
<dbReference type="OMA" id="CCARRYK"/>
<feature type="transmembrane region" description="Helical" evidence="6">
    <location>
        <begin position="163"/>
        <end position="183"/>
    </location>
</feature>
<dbReference type="SUPFAM" id="SSF103473">
    <property type="entry name" value="MFS general substrate transporter"/>
    <property type="match status" value="1"/>
</dbReference>
<dbReference type="PANTHER" id="PTHR11654">
    <property type="entry name" value="OLIGOPEPTIDE TRANSPORTER-RELATED"/>
    <property type="match status" value="1"/>
</dbReference>
<evidence type="ECO:0000256" key="5">
    <source>
        <dbReference type="ARBA" id="ARBA00023136"/>
    </source>
</evidence>
<feature type="transmembrane region" description="Helical" evidence="6">
    <location>
        <begin position="464"/>
        <end position="488"/>
    </location>
</feature>
<dbReference type="GO" id="GO:0055085">
    <property type="term" value="P:transmembrane transport"/>
    <property type="evidence" value="ECO:0000318"/>
    <property type="project" value="GO_Central"/>
</dbReference>
<dbReference type="OrthoDB" id="8904098at2759"/>
<evidence type="ECO:0000256" key="2">
    <source>
        <dbReference type="ARBA" id="ARBA00005982"/>
    </source>
</evidence>
<dbReference type="GO" id="GO:0016020">
    <property type="term" value="C:membrane"/>
    <property type="evidence" value="ECO:0000318"/>
    <property type="project" value="GO_Central"/>
</dbReference>
<keyword evidence="8" id="KW-1185">Reference proteome</keyword>
<comment type="similarity">
    <text evidence="2">Belongs to the major facilitator superfamily. Proton-dependent oligopeptide transporter (POT/PTR) (TC 2.A.17) family.</text>
</comment>
<feature type="transmembrane region" description="Helical" evidence="6">
    <location>
        <begin position="553"/>
        <end position="572"/>
    </location>
</feature>
<comment type="subcellular location">
    <subcellularLocation>
        <location evidence="1">Membrane</location>
        <topology evidence="1">Multi-pass membrane protein</topology>
    </subcellularLocation>
</comment>
<dbReference type="EnsemblPlants" id="TraesCS4A02G076000.1">
    <property type="protein sequence ID" value="TraesCS4A02G076000.1"/>
    <property type="gene ID" value="TraesCS4A02G076000"/>
</dbReference>
<reference evidence="7" key="1">
    <citation type="submission" date="2018-08" db="EMBL/GenBank/DDBJ databases">
        <authorList>
            <person name="Rossello M."/>
        </authorList>
    </citation>
    <scope>NUCLEOTIDE SEQUENCE [LARGE SCALE GENOMIC DNA]</scope>
    <source>
        <strain evidence="7">cv. Chinese Spring</strain>
    </source>
</reference>